<evidence type="ECO:0000256" key="6">
    <source>
        <dbReference type="ARBA" id="ARBA00022917"/>
    </source>
</evidence>
<gene>
    <name evidence="11" type="ORF">A3C07_01585</name>
</gene>
<dbReference type="Pfam" id="PF03129">
    <property type="entry name" value="HGTP_anticodon"/>
    <property type="match status" value="1"/>
</dbReference>
<dbReference type="Gene3D" id="3.30.930.10">
    <property type="entry name" value="Bira Bifunctional Protein, Domain 2"/>
    <property type="match status" value="1"/>
</dbReference>
<dbReference type="InterPro" id="IPR044140">
    <property type="entry name" value="ProRS_anticodon_short"/>
</dbReference>
<evidence type="ECO:0000256" key="3">
    <source>
        <dbReference type="ARBA" id="ARBA00022598"/>
    </source>
</evidence>
<keyword evidence="3" id="KW-0436">Ligase</keyword>
<dbReference type="STRING" id="1802270.A3C07_01585"/>
<comment type="catalytic activity">
    <reaction evidence="9">
        <text>tRNA(Pro) + L-proline + ATP = L-prolyl-tRNA(Pro) + AMP + diphosphate</text>
        <dbReference type="Rhea" id="RHEA:14305"/>
        <dbReference type="Rhea" id="RHEA-COMP:9700"/>
        <dbReference type="Rhea" id="RHEA-COMP:9702"/>
        <dbReference type="ChEBI" id="CHEBI:30616"/>
        <dbReference type="ChEBI" id="CHEBI:33019"/>
        <dbReference type="ChEBI" id="CHEBI:60039"/>
        <dbReference type="ChEBI" id="CHEBI:78442"/>
        <dbReference type="ChEBI" id="CHEBI:78532"/>
        <dbReference type="ChEBI" id="CHEBI:456215"/>
        <dbReference type="EC" id="6.1.1.15"/>
    </reaction>
</comment>
<dbReference type="SUPFAM" id="SSF55681">
    <property type="entry name" value="Class II aaRS and biotin synthetases"/>
    <property type="match status" value="1"/>
</dbReference>
<dbReference type="SUPFAM" id="SSF52954">
    <property type="entry name" value="Class II aaRS ABD-related"/>
    <property type="match status" value="1"/>
</dbReference>
<keyword evidence="5" id="KW-0067">ATP-binding</keyword>
<proteinExistence type="predicted"/>
<dbReference type="InterPro" id="IPR006195">
    <property type="entry name" value="aa-tRNA-synth_II"/>
</dbReference>
<dbReference type="Proteomes" id="UP000179023">
    <property type="component" value="Unassembled WGS sequence"/>
</dbReference>
<dbReference type="PRINTS" id="PR01046">
    <property type="entry name" value="TRNASYNTHPRO"/>
</dbReference>
<dbReference type="InterPro" id="IPR002316">
    <property type="entry name" value="Pro-tRNA-ligase_IIa"/>
</dbReference>
<evidence type="ECO:0000256" key="7">
    <source>
        <dbReference type="ARBA" id="ARBA00023146"/>
    </source>
</evidence>
<dbReference type="EC" id="6.1.1.15" evidence="1"/>
<evidence type="ECO:0000256" key="4">
    <source>
        <dbReference type="ARBA" id="ARBA00022741"/>
    </source>
</evidence>
<keyword evidence="6" id="KW-0648">Protein biosynthesis</keyword>
<dbReference type="EMBL" id="MHQI01000070">
    <property type="protein sequence ID" value="OGZ98284.1"/>
    <property type="molecule type" value="Genomic_DNA"/>
</dbReference>
<protein>
    <recommendedName>
        <fullName evidence="2">Proline--tRNA ligase</fullName>
        <ecNumber evidence="1">6.1.1.15</ecNumber>
    </recommendedName>
    <alternativeName>
        <fullName evidence="8">Prolyl-tRNA synthetase</fullName>
    </alternativeName>
</protein>
<feature type="domain" description="Aminoacyl-transfer RNA synthetases class-II family profile" evidence="10">
    <location>
        <begin position="38"/>
        <end position="314"/>
    </location>
</feature>
<dbReference type="GO" id="GO:0005829">
    <property type="term" value="C:cytosol"/>
    <property type="evidence" value="ECO:0007669"/>
    <property type="project" value="TreeGrafter"/>
</dbReference>
<reference evidence="11 12" key="1">
    <citation type="journal article" date="2016" name="Nat. Commun.">
        <title>Thousands of microbial genomes shed light on interconnected biogeochemical processes in an aquifer system.</title>
        <authorList>
            <person name="Anantharaman K."/>
            <person name="Brown C.T."/>
            <person name="Hug L.A."/>
            <person name="Sharon I."/>
            <person name="Castelle C.J."/>
            <person name="Probst A.J."/>
            <person name="Thomas B.C."/>
            <person name="Singh A."/>
            <person name="Wilkins M.J."/>
            <person name="Karaoz U."/>
            <person name="Brodie E.L."/>
            <person name="Williams K.H."/>
            <person name="Hubbard S.S."/>
            <person name="Banfield J.F."/>
        </authorList>
    </citation>
    <scope>NUCLEOTIDE SEQUENCE [LARGE SCALE GENOMIC DNA]</scope>
</reference>
<keyword evidence="4" id="KW-0547">Nucleotide-binding</keyword>
<evidence type="ECO:0000313" key="12">
    <source>
        <dbReference type="Proteomes" id="UP000179023"/>
    </source>
</evidence>
<dbReference type="Gene3D" id="3.40.50.800">
    <property type="entry name" value="Anticodon-binding domain"/>
    <property type="match status" value="1"/>
</dbReference>
<evidence type="ECO:0000256" key="9">
    <source>
        <dbReference type="ARBA" id="ARBA00047671"/>
    </source>
</evidence>
<evidence type="ECO:0000259" key="10">
    <source>
        <dbReference type="PROSITE" id="PS50862"/>
    </source>
</evidence>
<name>A0A1G2KFR1_9BACT</name>
<evidence type="ECO:0000256" key="1">
    <source>
        <dbReference type="ARBA" id="ARBA00012831"/>
    </source>
</evidence>
<keyword evidence="7" id="KW-0030">Aminoacyl-tRNA synthetase</keyword>
<evidence type="ECO:0000256" key="2">
    <source>
        <dbReference type="ARBA" id="ARBA00019110"/>
    </source>
</evidence>
<dbReference type="InterPro" id="IPR004154">
    <property type="entry name" value="Anticodon-bd"/>
</dbReference>
<dbReference type="InterPro" id="IPR002314">
    <property type="entry name" value="aa-tRNA-synt_IIb"/>
</dbReference>
<dbReference type="PANTHER" id="PTHR42753:SF2">
    <property type="entry name" value="PROLINE--TRNA LIGASE"/>
    <property type="match status" value="1"/>
</dbReference>
<accession>A0A1G2KFR1</accession>
<dbReference type="CDD" id="cd00861">
    <property type="entry name" value="ProRS_anticodon_short"/>
    <property type="match status" value="1"/>
</dbReference>
<dbReference type="GO" id="GO:0005524">
    <property type="term" value="F:ATP binding"/>
    <property type="evidence" value="ECO:0007669"/>
    <property type="project" value="UniProtKB-KW"/>
</dbReference>
<dbReference type="GO" id="GO:0004827">
    <property type="term" value="F:proline-tRNA ligase activity"/>
    <property type="evidence" value="ECO:0007669"/>
    <property type="project" value="UniProtKB-EC"/>
</dbReference>
<sequence length="420" mass="47978">MRQSQLFTKTLREPPKDEEAANARLLVQAGFIDKLMAGVYSFLPLGLRVLKKIEHIIRDEMNKAGGEELVMPALHPLENYLKTKRDKIDVLFHLGSVTGKQLVLGQSHEEVIVPLVKKHVSSYKDLPLAVYQIQTKFRNELRAKSGIFRGVEFLMKDLYSFHRDEKDFEKYYEKMKKVYFFVFRRAGISPDTYLTYASGGTFSRYSHEFQTLTSAGEDTIHLCEKCRIAVNEEIINETKKCPSCGAAKLRQERAIEVGNIFSLKTRFSDAFGLTYKNEHGINMPIVMGCYGIGLTRLMGAIVEKHHDECGIIWPDEVAPFRVHLIALESKVKGKRSKVHKAVERLYEELLAKGVEVLYDDRDYKSPGEKFADTDLIGIPWRAVISEKTLEKNGIEIKKRDSTKSEVVTFAHFLKGIAHRV</sequence>
<dbReference type="Pfam" id="PF00587">
    <property type="entry name" value="tRNA-synt_2b"/>
    <property type="match status" value="1"/>
</dbReference>
<dbReference type="AlphaFoldDB" id="A0A1G2KFR1"/>
<evidence type="ECO:0000256" key="5">
    <source>
        <dbReference type="ARBA" id="ARBA00022840"/>
    </source>
</evidence>
<dbReference type="InterPro" id="IPR036621">
    <property type="entry name" value="Anticodon-bd_dom_sf"/>
</dbReference>
<comment type="caution">
    <text evidence="11">The sequence shown here is derived from an EMBL/GenBank/DDBJ whole genome shotgun (WGS) entry which is preliminary data.</text>
</comment>
<organism evidence="11 12">
    <name type="scientific">Candidatus Sungbacteria bacterium RIFCSPHIGHO2_02_FULL_47_11</name>
    <dbReference type="NCBI Taxonomy" id="1802270"/>
    <lineage>
        <taxon>Bacteria</taxon>
        <taxon>Candidatus Sungiibacteriota</taxon>
    </lineage>
</organism>
<evidence type="ECO:0000256" key="8">
    <source>
        <dbReference type="ARBA" id="ARBA00029731"/>
    </source>
</evidence>
<dbReference type="GO" id="GO:0006433">
    <property type="term" value="P:prolyl-tRNA aminoacylation"/>
    <property type="evidence" value="ECO:0007669"/>
    <property type="project" value="InterPro"/>
</dbReference>
<dbReference type="PROSITE" id="PS50862">
    <property type="entry name" value="AA_TRNA_LIGASE_II"/>
    <property type="match status" value="1"/>
</dbReference>
<dbReference type="InterPro" id="IPR045864">
    <property type="entry name" value="aa-tRNA-synth_II/BPL/LPL"/>
</dbReference>
<evidence type="ECO:0000313" key="11">
    <source>
        <dbReference type="EMBL" id="OGZ98284.1"/>
    </source>
</evidence>
<dbReference type="PANTHER" id="PTHR42753">
    <property type="entry name" value="MITOCHONDRIAL RIBOSOME PROTEIN L39/PROLYL-TRNA LIGASE FAMILY MEMBER"/>
    <property type="match status" value="1"/>
</dbReference>
<dbReference type="InterPro" id="IPR050062">
    <property type="entry name" value="Pro-tRNA_synthetase"/>
</dbReference>